<protein>
    <recommendedName>
        <fullName evidence="4">Subtilisin inhibitor-like</fullName>
    </recommendedName>
</protein>
<comment type="caution">
    <text evidence="2">The sequence shown here is derived from an EMBL/GenBank/DDBJ whole genome shotgun (WGS) entry which is preliminary data.</text>
</comment>
<proteinExistence type="predicted"/>
<keyword evidence="3" id="KW-1185">Reference proteome</keyword>
<keyword evidence="1" id="KW-0732">Signal</keyword>
<reference evidence="2 3" key="1">
    <citation type="submission" date="2021-01" db="EMBL/GenBank/DDBJ databases">
        <title>Whole genome shotgun sequence of Catellatospora coxensis NBRC 107359.</title>
        <authorList>
            <person name="Komaki H."/>
            <person name="Tamura T."/>
        </authorList>
    </citation>
    <scope>NUCLEOTIDE SEQUENCE [LARGE SCALE GENOMIC DNA]</scope>
    <source>
        <strain evidence="2 3">NBRC 107359</strain>
    </source>
</reference>
<evidence type="ECO:0008006" key="4">
    <source>
        <dbReference type="Google" id="ProtNLM"/>
    </source>
</evidence>
<organism evidence="2 3">
    <name type="scientific">Catellatospora coxensis</name>
    <dbReference type="NCBI Taxonomy" id="310354"/>
    <lineage>
        <taxon>Bacteria</taxon>
        <taxon>Bacillati</taxon>
        <taxon>Actinomycetota</taxon>
        <taxon>Actinomycetes</taxon>
        <taxon>Micromonosporales</taxon>
        <taxon>Micromonosporaceae</taxon>
        <taxon>Catellatospora</taxon>
    </lineage>
</organism>
<dbReference type="AlphaFoldDB" id="A0A8J3L2Y0"/>
<feature type="signal peptide" evidence="1">
    <location>
        <begin position="1"/>
        <end position="30"/>
    </location>
</feature>
<dbReference type="RefSeq" id="WP_203698347.1">
    <property type="nucleotide sequence ID" value="NZ_BAAALC010000073.1"/>
</dbReference>
<evidence type="ECO:0000256" key="1">
    <source>
        <dbReference type="SAM" id="SignalP"/>
    </source>
</evidence>
<evidence type="ECO:0000313" key="3">
    <source>
        <dbReference type="Proteomes" id="UP000630887"/>
    </source>
</evidence>
<dbReference type="EMBL" id="BONI01000088">
    <property type="protein sequence ID" value="GIG10409.1"/>
    <property type="molecule type" value="Genomic_DNA"/>
</dbReference>
<feature type="chain" id="PRO_5035326269" description="Subtilisin inhibitor-like" evidence="1">
    <location>
        <begin position="31"/>
        <end position="151"/>
    </location>
</feature>
<dbReference type="Proteomes" id="UP000630887">
    <property type="component" value="Unassembled WGS sequence"/>
</dbReference>
<evidence type="ECO:0000313" key="2">
    <source>
        <dbReference type="EMBL" id="GIG10409.1"/>
    </source>
</evidence>
<name>A0A8J3L2Y0_9ACTN</name>
<sequence>MAHLSRMLRLAAVAVLAAAAVGVAPSAATAGEEPAPGGIEPKTLVAVCEQLRGAFYEDPKSLYPYGCVLPDGEISCRESTACAFRPVGDLPPLEETCRRVGGLYHVDVRIFVCVTEMYAVEVACDDDLGDCSTSVANEQPMPRPKLVTRPV</sequence>
<accession>A0A8J3L2Y0</accession>
<gene>
    <name evidence="2" type="ORF">Cco03nite_71090</name>
</gene>